<dbReference type="Proteomes" id="UP000075604">
    <property type="component" value="Unassembled WGS sequence"/>
</dbReference>
<dbReference type="Proteomes" id="UP000295497">
    <property type="component" value="Chromosome"/>
</dbReference>
<evidence type="ECO:0000313" key="2">
    <source>
        <dbReference type="EMBL" id="KYF65118.1"/>
    </source>
</evidence>
<sequence length="186" mass="21284">MRLLEQAKNGDCELRIPRAAVLESRGAVANAIRRFYKPFEEVRNAVAKAYRNGVAELNHIEASMNAPAVRAYMTLDTEQRRQALLRDTAINIFSDPLPELAMMDKLSSLVRMGGVDLKDFYILTSILNDRSEASRSGRQAMFFSTNKEEFEPDKKIDRATYEAYRLVWRRDFELVGGLKDWADAFP</sequence>
<gene>
    <name evidence="2" type="ORF">BE04_49470</name>
    <name evidence="1" type="ORF">SOCE836_074600</name>
</gene>
<organism evidence="2 3">
    <name type="scientific">Sorangium cellulosum</name>
    <name type="common">Polyangium cellulosum</name>
    <dbReference type="NCBI Taxonomy" id="56"/>
    <lineage>
        <taxon>Bacteria</taxon>
        <taxon>Pseudomonadati</taxon>
        <taxon>Myxococcota</taxon>
        <taxon>Polyangia</taxon>
        <taxon>Polyangiales</taxon>
        <taxon>Polyangiaceae</taxon>
        <taxon>Sorangium</taxon>
    </lineage>
</organism>
<dbReference type="AlphaFoldDB" id="A0A150QBY3"/>
<dbReference type="EMBL" id="CP012672">
    <property type="protein sequence ID" value="AUX35270.1"/>
    <property type="molecule type" value="Genomic_DNA"/>
</dbReference>
<accession>A0A150QBY3</accession>
<evidence type="ECO:0000313" key="4">
    <source>
        <dbReference type="Proteomes" id="UP000295497"/>
    </source>
</evidence>
<reference evidence="2 3" key="1">
    <citation type="submission" date="2014-02" db="EMBL/GenBank/DDBJ databases">
        <title>The small core and large imbalanced accessory genome model reveals a collaborative survival strategy of Sorangium cellulosum strains in nature.</title>
        <authorList>
            <person name="Han K."/>
            <person name="Peng R."/>
            <person name="Blom J."/>
            <person name="Li Y.-Z."/>
        </authorList>
    </citation>
    <scope>NUCLEOTIDE SEQUENCE [LARGE SCALE GENOMIC DNA]</scope>
    <source>
        <strain evidence="2 3">So0157-18</strain>
    </source>
</reference>
<proteinExistence type="predicted"/>
<evidence type="ECO:0000313" key="1">
    <source>
        <dbReference type="EMBL" id="AUX35270.1"/>
    </source>
</evidence>
<evidence type="ECO:0000313" key="3">
    <source>
        <dbReference type="Proteomes" id="UP000075604"/>
    </source>
</evidence>
<protein>
    <submittedName>
        <fullName evidence="2">Uncharacterized protein</fullName>
    </submittedName>
</protein>
<name>A0A150QBY3_SORCE</name>
<dbReference type="EMBL" id="JELX01000462">
    <property type="protein sequence ID" value="KYF65118.1"/>
    <property type="molecule type" value="Genomic_DNA"/>
</dbReference>
<reference evidence="1 4" key="2">
    <citation type="submission" date="2015-09" db="EMBL/GenBank/DDBJ databases">
        <title>Sorangium comparison.</title>
        <authorList>
            <person name="Zaburannyi N."/>
            <person name="Bunk B."/>
            <person name="Overmann J."/>
            <person name="Mueller R."/>
        </authorList>
    </citation>
    <scope>NUCLEOTIDE SEQUENCE [LARGE SCALE GENOMIC DNA]</scope>
    <source>
        <strain evidence="1 4">So ce836</strain>
    </source>
</reference>